<dbReference type="AlphaFoldDB" id="A0A2G8L519"/>
<dbReference type="Gene3D" id="2.120.10.10">
    <property type="match status" value="1"/>
</dbReference>
<dbReference type="CDD" id="cd15482">
    <property type="entry name" value="Sialidase_non-viral"/>
    <property type="match status" value="1"/>
</dbReference>
<feature type="domain" description="Sialidase" evidence="2">
    <location>
        <begin position="18"/>
        <end position="346"/>
    </location>
</feature>
<comment type="caution">
    <text evidence="3">The sequence shown here is derived from an EMBL/GenBank/DDBJ whole genome shotgun (WGS) entry which is preliminary data.</text>
</comment>
<proteinExistence type="inferred from homology"/>
<gene>
    <name evidence="3" type="ORF">BSL78_07765</name>
</gene>
<dbReference type="OrthoDB" id="2739686at2759"/>
<dbReference type="InterPro" id="IPR011040">
    <property type="entry name" value="Sialidase"/>
</dbReference>
<dbReference type="SUPFAM" id="SSF50939">
    <property type="entry name" value="Sialidases"/>
    <property type="match status" value="1"/>
</dbReference>
<accession>A0A2G8L519</accession>
<dbReference type="GO" id="GO:0009313">
    <property type="term" value="P:oligosaccharide catabolic process"/>
    <property type="evidence" value="ECO:0007669"/>
    <property type="project" value="TreeGrafter"/>
</dbReference>
<evidence type="ECO:0000256" key="1">
    <source>
        <dbReference type="ARBA" id="ARBA00009348"/>
    </source>
</evidence>
<evidence type="ECO:0000313" key="4">
    <source>
        <dbReference type="Proteomes" id="UP000230750"/>
    </source>
</evidence>
<dbReference type="InterPro" id="IPR026856">
    <property type="entry name" value="Sialidase_fam"/>
</dbReference>
<dbReference type="PANTHER" id="PTHR10628:SF30">
    <property type="entry name" value="EXO-ALPHA-SIALIDASE"/>
    <property type="match status" value="1"/>
</dbReference>
<dbReference type="PANTHER" id="PTHR10628">
    <property type="entry name" value="SIALIDASE"/>
    <property type="match status" value="1"/>
</dbReference>
<dbReference type="GO" id="GO:0016020">
    <property type="term" value="C:membrane"/>
    <property type="evidence" value="ECO:0007669"/>
    <property type="project" value="TreeGrafter"/>
</dbReference>
<reference evidence="3 4" key="1">
    <citation type="journal article" date="2017" name="PLoS Biol.">
        <title>The sea cucumber genome provides insights into morphological evolution and visceral regeneration.</title>
        <authorList>
            <person name="Zhang X."/>
            <person name="Sun L."/>
            <person name="Yuan J."/>
            <person name="Sun Y."/>
            <person name="Gao Y."/>
            <person name="Zhang L."/>
            <person name="Li S."/>
            <person name="Dai H."/>
            <person name="Hamel J.F."/>
            <person name="Liu C."/>
            <person name="Yu Y."/>
            <person name="Liu S."/>
            <person name="Lin W."/>
            <person name="Guo K."/>
            <person name="Jin S."/>
            <person name="Xu P."/>
            <person name="Storey K.B."/>
            <person name="Huan P."/>
            <person name="Zhang T."/>
            <person name="Zhou Y."/>
            <person name="Zhang J."/>
            <person name="Lin C."/>
            <person name="Li X."/>
            <person name="Xing L."/>
            <person name="Huo D."/>
            <person name="Sun M."/>
            <person name="Wang L."/>
            <person name="Mercier A."/>
            <person name="Li F."/>
            <person name="Yang H."/>
            <person name="Xiang J."/>
        </authorList>
    </citation>
    <scope>NUCLEOTIDE SEQUENCE [LARGE SCALE GENOMIC DNA]</scope>
    <source>
        <strain evidence="3">Shaxun</strain>
        <tissue evidence="3">Muscle</tissue>
    </source>
</reference>
<dbReference type="EMBL" id="MRZV01000219">
    <property type="protein sequence ID" value="PIK55341.1"/>
    <property type="molecule type" value="Genomic_DNA"/>
</dbReference>
<name>A0A2G8L519_STIJA</name>
<sequence>MLKYVESRIPAIIYHNGHFIAFCEGRKDTVEDIGRIDIIFRRGVLEEKRVHWSDVQVMASLFDYRLMNPNPIIEKELNIIVVVFIGIPAWLDQFDLVRKGIYNQKVFMVKSFDNGATWSAMKDITEGTIGRLDPPPSIFAPGPGHGIQLESGRLMFAANYFVKDEAGLSHKGDLNFLNSSNYAVIFWSDDGGVNWELGGGITDPASKETFAPIFANEAMLVEVDDGNVCLNCRTLHQDMPRVHAFSNDEGLTFSKATLVMDLVEPGFKQTENETVPAFAGGCQASLVGFPAPSHHPSQTSRWVIFSNPASSMFREQMSIRLSRDGCSTWSVPWTIHSNNSAYSDLTYFETEAKGNKPVKRTQNFGMVYEAGYQSAYDAIYFKMFNLEAILSGIQNSTNSFTHKLQSPEKKLRTPPK</sequence>
<organism evidence="3 4">
    <name type="scientific">Stichopus japonicus</name>
    <name type="common">Sea cucumber</name>
    <dbReference type="NCBI Taxonomy" id="307972"/>
    <lineage>
        <taxon>Eukaryota</taxon>
        <taxon>Metazoa</taxon>
        <taxon>Echinodermata</taxon>
        <taxon>Eleutherozoa</taxon>
        <taxon>Echinozoa</taxon>
        <taxon>Holothuroidea</taxon>
        <taxon>Aspidochirotacea</taxon>
        <taxon>Aspidochirotida</taxon>
        <taxon>Stichopodidae</taxon>
        <taxon>Apostichopus</taxon>
    </lineage>
</organism>
<dbReference type="GO" id="GO:0006689">
    <property type="term" value="P:ganglioside catabolic process"/>
    <property type="evidence" value="ECO:0007669"/>
    <property type="project" value="TreeGrafter"/>
</dbReference>
<protein>
    <submittedName>
        <fullName evidence="3">Putative sialidase-4</fullName>
    </submittedName>
</protein>
<dbReference type="Pfam" id="PF13088">
    <property type="entry name" value="BNR_2"/>
    <property type="match status" value="1"/>
</dbReference>
<dbReference type="STRING" id="307972.A0A2G8L519"/>
<evidence type="ECO:0000259" key="2">
    <source>
        <dbReference type="Pfam" id="PF13088"/>
    </source>
</evidence>
<evidence type="ECO:0000313" key="3">
    <source>
        <dbReference type="EMBL" id="PIK55341.1"/>
    </source>
</evidence>
<dbReference type="Proteomes" id="UP000230750">
    <property type="component" value="Unassembled WGS sequence"/>
</dbReference>
<dbReference type="GO" id="GO:0005737">
    <property type="term" value="C:cytoplasm"/>
    <property type="evidence" value="ECO:0007669"/>
    <property type="project" value="TreeGrafter"/>
</dbReference>
<comment type="similarity">
    <text evidence="1">Belongs to the glycosyl hydrolase 33 family.</text>
</comment>
<keyword evidence="4" id="KW-1185">Reference proteome</keyword>
<dbReference type="GO" id="GO:0004308">
    <property type="term" value="F:exo-alpha-sialidase activity"/>
    <property type="evidence" value="ECO:0007669"/>
    <property type="project" value="InterPro"/>
</dbReference>
<dbReference type="InterPro" id="IPR036278">
    <property type="entry name" value="Sialidase_sf"/>
</dbReference>